<accession>A0A9P7W1S5</accession>
<feature type="transmembrane region" description="Helical" evidence="1">
    <location>
        <begin position="135"/>
        <end position="161"/>
    </location>
</feature>
<dbReference type="GeneID" id="66099041"/>
<dbReference type="RefSeq" id="XP_043044305.1">
    <property type="nucleotide sequence ID" value="XM_043176754.1"/>
</dbReference>
<gene>
    <name evidence="2" type="ORF">BT62DRAFT_1001592</name>
</gene>
<dbReference type="Proteomes" id="UP000812287">
    <property type="component" value="Unassembled WGS sequence"/>
</dbReference>
<keyword evidence="1" id="KW-0812">Transmembrane</keyword>
<evidence type="ECO:0000256" key="1">
    <source>
        <dbReference type="SAM" id="Phobius"/>
    </source>
</evidence>
<dbReference type="AlphaFoldDB" id="A0A9P7W1S5"/>
<keyword evidence="1" id="KW-0472">Membrane</keyword>
<keyword evidence="3" id="KW-1185">Reference proteome</keyword>
<protein>
    <recommendedName>
        <fullName evidence="4">Transmembrane protein</fullName>
    </recommendedName>
</protein>
<sequence>MSSEAGASNTHAVFRARQSLTEVFVFFLLILNPIAVFATTAALTGTISCSVQIFFAWGVKILTSNLWLVTVVVAATMVGAIRAIASTVEAISIGSFLRFQEIKLVGACAADILITAILVWHLYDLSVHLLTSSVFSFPLATIQIGLLTSVCAVVGLIVYLVDVINRTSSPLQLPLIKTVHQYPVEQSRFQGRLGKMFTSPLQPARSNMSLTQVVRFGTNSRLEVFVSDEQHELADVARATDMEDIKLTDDASTASRETWEAVGQKSK</sequence>
<evidence type="ECO:0008006" key="4">
    <source>
        <dbReference type="Google" id="ProtNLM"/>
    </source>
</evidence>
<organism evidence="2 3">
    <name type="scientific">Guyanagaster necrorhizus</name>
    <dbReference type="NCBI Taxonomy" id="856835"/>
    <lineage>
        <taxon>Eukaryota</taxon>
        <taxon>Fungi</taxon>
        <taxon>Dikarya</taxon>
        <taxon>Basidiomycota</taxon>
        <taxon>Agaricomycotina</taxon>
        <taxon>Agaricomycetes</taxon>
        <taxon>Agaricomycetidae</taxon>
        <taxon>Agaricales</taxon>
        <taxon>Marasmiineae</taxon>
        <taxon>Physalacriaceae</taxon>
        <taxon>Guyanagaster</taxon>
    </lineage>
</organism>
<dbReference type="EMBL" id="MU250526">
    <property type="protein sequence ID" value="KAG7450805.1"/>
    <property type="molecule type" value="Genomic_DNA"/>
</dbReference>
<dbReference type="OrthoDB" id="3183258at2759"/>
<feature type="transmembrane region" description="Helical" evidence="1">
    <location>
        <begin position="23"/>
        <end position="54"/>
    </location>
</feature>
<evidence type="ECO:0000313" key="2">
    <source>
        <dbReference type="EMBL" id="KAG7450805.1"/>
    </source>
</evidence>
<feature type="transmembrane region" description="Helical" evidence="1">
    <location>
        <begin position="104"/>
        <end position="123"/>
    </location>
</feature>
<evidence type="ECO:0000313" key="3">
    <source>
        <dbReference type="Proteomes" id="UP000812287"/>
    </source>
</evidence>
<proteinExistence type="predicted"/>
<name>A0A9P7W1S5_9AGAR</name>
<keyword evidence="1" id="KW-1133">Transmembrane helix</keyword>
<comment type="caution">
    <text evidence="2">The sequence shown here is derived from an EMBL/GenBank/DDBJ whole genome shotgun (WGS) entry which is preliminary data.</text>
</comment>
<reference evidence="2" key="1">
    <citation type="submission" date="2020-11" db="EMBL/GenBank/DDBJ databases">
        <title>Adaptations for nitrogen fixation in a non-lichenized fungal sporocarp promotes dispersal by wood-feeding termites.</title>
        <authorList>
            <consortium name="DOE Joint Genome Institute"/>
            <person name="Koch R.A."/>
            <person name="Yoon G."/>
            <person name="Arayal U."/>
            <person name="Lail K."/>
            <person name="Amirebrahimi M."/>
            <person name="Labutti K."/>
            <person name="Lipzen A."/>
            <person name="Riley R."/>
            <person name="Barry K."/>
            <person name="Henrissat B."/>
            <person name="Grigoriev I.V."/>
            <person name="Herr J.R."/>
            <person name="Aime M.C."/>
        </authorList>
    </citation>
    <scope>NUCLEOTIDE SEQUENCE</scope>
    <source>
        <strain evidence="2">MCA 3950</strain>
    </source>
</reference>